<gene>
    <name evidence="2" type="ORF">EWM59_20270</name>
</gene>
<evidence type="ECO:0000313" key="2">
    <source>
        <dbReference type="EMBL" id="RYU93747.1"/>
    </source>
</evidence>
<organism evidence="2 3">
    <name type="scientific">Emticicia agri</name>
    <dbReference type="NCBI Taxonomy" id="2492393"/>
    <lineage>
        <taxon>Bacteria</taxon>
        <taxon>Pseudomonadati</taxon>
        <taxon>Bacteroidota</taxon>
        <taxon>Cytophagia</taxon>
        <taxon>Cytophagales</taxon>
        <taxon>Leadbetterellaceae</taxon>
        <taxon>Emticicia</taxon>
    </lineage>
</organism>
<dbReference type="Proteomes" id="UP000293162">
    <property type="component" value="Unassembled WGS sequence"/>
</dbReference>
<protein>
    <submittedName>
        <fullName evidence="2">Uncharacterized protein</fullName>
    </submittedName>
</protein>
<keyword evidence="1" id="KW-0812">Transmembrane</keyword>
<feature type="transmembrane region" description="Helical" evidence="1">
    <location>
        <begin position="6"/>
        <end position="26"/>
    </location>
</feature>
<dbReference type="EMBL" id="SEWF01000037">
    <property type="protein sequence ID" value="RYU93747.1"/>
    <property type="molecule type" value="Genomic_DNA"/>
</dbReference>
<feature type="transmembrane region" description="Helical" evidence="1">
    <location>
        <begin position="47"/>
        <end position="71"/>
    </location>
</feature>
<keyword evidence="1" id="KW-1133">Transmembrane helix</keyword>
<feature type="transmembrane region" description="Helical" evidence="1">
    <location>
        <begin position="103"/>
        <end position="126"/>
    </location>
</feature>
<evidence type="ECO:0000313" key="3">
    <source>
        <dbReference type="Proteomes" id="UP000293162"/>
    </source>
</evidence>
<proteinExistence type="predicted"/>
<accession>A0A4Q5LW30</accession>
<evidence type="ECO:0000256" key="1">
    <source>
        <dbReference type="SAM" id="Phobius"/>
    </source>
</evidence>
<comment type="caution">
    <text evidence="2">The sequence shown here is derived from an EMBL/GenBank/DDBJ whole genome shotgun (WGS) entry which is preliminary data.</text>
</comment>
<sequence>MVVIFVVTIISISCLTIGIYSLKVKVFSNVEPQEGAASQKIFLDSKVALRLVELGVGLIVIGGLFILYSLLMNTGIATGETIESLDVHQKIADANLINKKREFLTAAIILFINGVIILMIANRIFLNSENIPQSLPHKNKEFTKASREEQLFLAPEVLLESNTFS</sequence>
<reference evidence="2 3" key="1">
    <citation type="submission" date="2019-02" db="EMBL/GenBank/DDBJ databases">
        <title>Bacterial novel species Emticicia sp. 17J42-9 isolated from soil.</title>
        <authorList>
            <person name="Jung H.-Y."/>
        </authorList>
    </citation>
    <scope>NUCLEOTIDE SEQUENCE [LARGE SCALE GENOMIC DNA]</scope>
    <source>
        <strain evidence="2 3">17J42-9</strain>
    </source>
</reference>
<dbReference type="AlphaFoldDB" id="A0A4Q5LW30"/>
<keyword evidence="3" id="KW-1185">Reference proteome</keyword>
<keyword evidence="1" id="KW-0472">Membrane</keyword>
<dbReference type="RefSeq" id="WP_130023078.1">
    <property type="nucleotide sequence ID" value="NZ_SEWF01000037.1"/>
</dbReference>
<name>A0A4Q5LW30_9BACT</name>